<comment type="caution">
    <text evidence="3">The sequence shown here is derived from an EMBL/GenBank/DDBJ whole genome shotgun (WGS) entry which is preliminary data.</text>
</comment>
<reference evidence="3" key="1">
    <citation type="submission" date="2023-06" db="EMBL/GenBank/DDBJ databases">
        <authorList>
            <consortium name="Lawrence Berkeley National Laboratory"/>
            <person name="Ahrendt S."/>
            <person name="Sahu N."/>
            <person name="Indic B."/>
            <person name="Wong-Bajracharya J."/>
            <person name="Merenyi Z."/>
            <person name="Ke H.-M."/>
            <person name="Monk M."/>
            <person name="Kocsube S."/>
            <person name="Drula E."/>
            <person name="Lipzen A."/>
            <person name="Balint B."/>
            <person name="Henrissat B."/>
            <person name="Andreopoulos B."/>
            <person name="Martin F.M."/>
            <person name="Harder C.B."/>
            <person name="Rigling D."/>
            <person name="Ford K.L."/>
            <person name="Foster G.D."/>
            <person name="Pangilinan J."/>
            <person name="Papanicolaou A."/>
            <person name="Barry K."/>
            <person name="LaButti K."/>
            <person name="Viragh M."/>
            <person name="Koriabine M."/>
            <person name="Yan M."/>
            <person name="Riley R."/>
            <person name="Champramary S."/>
            <person name="Plett K.L."/>
            <person name="Tsai I.J."/>
            <person name="Slot J."/>
            <person name="Sipos G."/>
            <person name="Plett J."/>
            <person name="Nagy L.G."/>
            <person name="Grigoriev I.V."/>
        </authorList>
    </citation>
    <scope>NUCLEOTIDE SEQUENCE</scope>
    <source>
        <strain evidence="3">CCBAS 213</strain>
    </source>
</reference>
<feature type="signal peptide" evidence="2">
    <location>
        <begin position="1"/>
        <end position="25"/>
    </location>
</feature>
<feature type="chain" id="PRO_5041456058" evidence="2">
    <location>
        <begin position="26"/>
        <end position="238"/>
    </location>
</feature>
<protein>
    <submittedName>
        <fullName evidence="3">Uncharacterized protein</fullName>
    </submittedName>
</protein>
<name>A0AA39JAR2_ARMTA</name>
<feature type="region of interest" description="Disordered" evidence="1">
    <location>
        <begin position="111"/>
        <end position="139"/>
    </location>
</feature>
<feature type="region of interest" description="Disordered" evidence="1">
    <location>
        <begin position="161"/>
        <end position="189"/>
    </location>
</feature>
<dbReference type="AlphaFoldDB" id="A0AA39JAR2"/>
<evidence type="ECO:0000256" key="1">
    <source>
        <dbReference type="SAM" id="MobiDB-lite"/>
    </source>
</evidence>
<gene>
    <name evidence="3" type="ORF">EV420DRAFT_1753093</name>
</gene>
<evidence type="ECO:0000256" key="2">
    <source>
        <dbReference type="SAM" id="SignalP"/>
    </source>
</evidence>
<sequence>MRQKFPIVLISLLLLAIIMVYRCDCGRNLTGNAQAIAGHKAKCPKVASRSKFFMKTGLGVIKSVGGAKRLLGFDKKGNLAGAAAKGSALEMDTAADYELVDITAPNALGEESIPDLSAEPKPEPKPEPQPSRRTHMIPKRLLDYLPSTRTETVKMSQYAAIRPPSPRRRQPVIAKSPQCSPSLSPEPEPPAFITTKPNTFGLFRQYTTLPTIDPEETKTLADFCDAPTFAVPTMSSTG</sequence>
<evidence type="ECO:0000313" key="4">
    <source>
        <dbReference type="Proteomes" id="UP001175211"/>
    </source>
</evidence>
<accession>A0AA39JAR2</accession>
<dbReference type="EMBL" id="JAUEPS010000092">
    <property type="protein sequence ID" value="KAK0438869.1"/>
    <property type="molecule type" value="Genomic_DNA"/>
</dbReference>
<dbReference type="GeneID" id="85363986"/>
<keyword evidence="2" id="KW-0732">Signal</keyword>
<proteinExistence type="predicted"/>
<dbReference type="RefSeq" id="XP_060323063.1">
    <property type="nucleotide sequence ID" value="XM_060480438.1"/>
</dbReference>
<keyword evidence="4" id="KW-1185">Reference proteome</keyword>
<dbReference type="Proteomes" id="UP001175211">
    <property type="component" value="Unassembled WGS sequence"/>
</dbReference>
<evidence type="ECO:0000313" key="3">
    <source>
        <dbReference type="EMBL" id="KAK0438869.1"/>
    </source>
</evidence>
<organism evidence="3 4">
    <name type="scientific">Armillaria tabescens</name>
    <name type="common">Ringless honey mushroom</name>
    <name type="synonym">Agaricus tabescens</name>
    <dbReference type="NCBI Taxonomy" id="1929756"/>
    <lineage>
        <taxon>Eukaryota</taxon>
        <taxon>Fungi</taxon>
        <taxon>Dikarya</taxon>
        <taxon>Basidiomycota</taxon>
        <taxon>Agaricomycotina</taxon>
        <taxon>Agaricomycetes</taxon>
        <taxon>Agaricomycetidae</taxon>
        <taxon>Agaricales</taxon>
        <taxon>Marasmiineae</taxon>
        <taxon>Physalacriaceae</taxon>
        <taxon>Desarmillaria</taxon>
    </lineage>
</organism>